<evidence type="ECO:0000256" key="1">
    <source>
        <dbReference type="ARBA" id="ARBA00023125"/>
    </source>
</evidence>
<dbReference type="OrthoDB" id="5918833at2"/>
<organism evidence="4 5">
    <name type="scientific">Ferrimonas balearica (strain DSM 9799 / CCM 4581 / KCTC 23876 / PAT)</name>
    <dbReference type="NCBI Taxonomy" id="550540"/>
    <lineage>
        <taxon>Bacteria</taxon>
        <taxon>Pseudomonadati</taxon>
        <taxon>Pseudomonadota</taxon>
        <taxon>Gammaproteobacteria</taxon>
        <taxon>Alteromonadales</taxon>
        <taxon>Ferrimonadaceae</taxon>
        <taxon>Ferrimonas</taxon>
    </lineage>
</organism>
<evidence type="ECO:0000259" key="3">
    <source>
        <dbReference type="PROSITE" id="PS50977"/>
    </source>
</evidence>
<feature type="DNA-binding region" description="H-T-H motif" evidence="2">
    <location>
        <begin position="33"/>
        <end position="52"/>
    </location>
</feature>
<dbReference type="SUPFAM" id="SSF46689">
    <property type="entry name" value="Homeodomain-like"/>
    <property type="match status" value="1"/>
</dbReference>
<evidence type="ECO:0000256" key="2">
    <source>
        <dbReference type="PROSITE-ProRule" id="PRU00335"/>
    </source>
</evidence>
<dbReference type="InterPro" id="IPR009057">
    <property type="entry name" value="Homeodomain-like_sf"/>
</dbReference>
<feature type="domain" description="HTH tetR-type" evidence="3">
    <location>
        <begin position="10"/>
        <end position="70"/>
    </location>
</feature>
<name>E1SVC5_FERBD</name>
<dbReference type="InterPro" id="IPR001647">
    <property type="entry name" value="HTH_TetR"/>
</dbReference>
<dbReference type="STRING" id="550540.Fbal_0065"/>
<dbReference type="eggNOG" id="COG1309">
    <property type="taxonomic scope" value="Bacteria"/>
</dbReference>
<reference evidence="4 5" key="1">
    <citation type="journal article" date="2010" name="Stand. Genomic Sci.">
        <title>Complete genome sequence of Ferrimonas balearica type strain (PAT).</title>
        <authorList>
            <person name="Nolan M."/>
            <person name="Sikorski J."/>
            <person name="Davenport K."/>
            <person name="Lucas S."/>
            <person name="Glavina Del Rio T."/>
            <person name="Tice H."/>
            <person name="Cheng J."/>
            <person name="Goodwin L."/>
            <person name="Pitluck S."/>
            <person name="Liolios K."/>
            <person name="Ivanova N."/>
            <person name="Mavromatis K."/>
            <person name="Ovchinnikova G."/>
            <person name="Pati A."/>
            <person name="Chen A."/>
            <person name="Palaniappan K."/>
            <person name="Land M."/>
            <person name="Hauser L."/>
            <person name="Chang Y."/>
            <person name="Jeffries C."/>
            <person name="Tapia R."/>
            <person name="Brettin T."/>
            <person name="Detter J."/>
            <person name="Han C."/>
            <person name="Yasawong M."/>
            <person name="Rohde M."/>
            <person name="Tindall B."/>
            <person name="Goker M."/>
            <person name="Woyke T."/>
            <person name="Bristow J."/>
            <person name="Eisen J."/>
            <person name="Markowitz V."/>
            <person name="Hugenholtz P."/>
            <person name="Kyrpides N."/>
            <person name="Klenk H."/>
            <person name="Lapidus A."/>
        </authorList>
    </citation>
    <scope>NUCLEOTIDE SEQUENCE [LARGE SCALE GENOMIC DNA]</scope>
    <source>
        <strain evidence="5">DSM 9799 / CCM 4581 / KCTC 23876 / PAT</strain>
    </source>
</reference>
<dbReference type="EMBL" id="CP002209">
    <property type="protein sequence ID" value="ADN74279.1"/>
    <property type="molecule type" value="Genomic_DNA"/>
</dbReference>
<keyword evidence="1 2" id="KW-0238">DNA-binding</keyword>
<accession>E1SVC5</accession>
<dbReference type="GeneID" id="67180311"/>
<dbReference type="HOGENOM" id="CLU_1093701_0_0_6"/>
<dbReference type="Proteomes" id="UP000006683">
    <property type="component" value="Chromosome"/>
</dbReference>
<evidence type="ECO:0000313" key="5">
    <source>
        <dbReference type="Proteomes" id="UP000006683"/>
    </source>
</evidence>
<proteinExistence type="predicted"/>
<dbReference type="KEGG" id="fbl:Fbal_0065"/>
<dbReference type="Pfam" id="PF00440">
    <property type="entry name" value="TetR_N"/>
    <property type="match status" value="1"/>
</dbReference>
<protein>
    <submittedName>
        <fullName evidence="4">Transcriptional regulator, TetR family</fullName>
    </submittedName>
</protein>
<dbReference type="RefSeq" id="WP_013343585.1">
    <property type="nucleotide sequence ID" value="NC_014541.1"/>
</dbReference>
<evidence type="ECO:0000313" key="4">
    <source>
        <dbReference type="EMBL" id="ADN74279.1"/>
    </source>
</evidence>
<sequence length="258" mass="29693">MQCPSTEAQFERSQLILNATEWLIETQGLIAFKISDLSNHAGIANSSLYKLFESKEDLLVCCFLRNATSNHFAPFEAQYPDLTPIQRVLIPIMFTFEATHFAPTFNLVRQVAVNPMVWRRASPEKVKAFETRINLFWRAIKGYVVEAVESGDLVATEEEVLELTQAITFYLSGALSAYQSQLINNTYLKEKRYTLFRQLQKVFLPYQWRQQMELADFERIGMRVHLYYRQLGETFNRCERCQQAGQCGAGTSPSVATE</sequence>
<gene>
    <name evidence="4" type="ordered locus">Fbal_0065</name>
</gene>
<keyword evidence="5" id="KW-1185">Reference proteome</keyword>
<dbReference type="PRINTS" id="PR00455">
    <property type="entry name" value="HTHTETR"/>
</dbReference>
<dbReference type="PROSITE" id="PS50977">
    <property type="entry name" value="HTH_TETR_2"/>
    <property type="match status" value="1"/>
</dbReference>
<dbReference type="GO" id="GO:0003677">
    <property type="term" value="F:DNA binding"/>
    <property type="evidence" value="ECO:0007669"/>
    <property type="project" value="UniProtKB-UniRule"/>
</dbReference>
<dbReference type="Gene3D" id="1.10.357.10">
    <property type="entry name" value="Tetracycline Repressor, domain 2"/>
    <property type="match status" value="1"/>
</dbReference>
<dbReference type="AlphaFoldDB" id="E1SVC5"/>